<dbReference type="GeneID" id="22576998"/>
<accession>A0A088SEJ1</accession>
<evidence type="ECO:0000313" key="3">
    <source>
        <dbReference type="Proteomes" id="UP000063063"/>
    </source>
</evidence>
<dbReference type="EMBL" id="CP009398">
    <property type="protein sequence ID" value="AIO00182.1"/>
    <property type="molecule type" value="Genomic_DNA"/>
</dbReference>
<feature type="compositionally biased region" description="Polar residues" evidence="1">
    <location>
        <begin position="339"/>
        <end position="367"/>
    </location>
</feature>
<proteinExistence type="predicted"/>
<name>A0A088SEJ1_LEIPA</name>
<reference evidence="2 3" key="1">
    <citation type="journal article" date="2015" name="Sci. Rep.">
        <title>The genome of Leishmania panamensis: insights into genomics of the L. (Viannia) subgenus.</title>
        <authorList>
            <person name="Llanes A."/>
            <person name="Restrepo C.M."/>
            <person name="Vecchio G.D."/>
            <person name="Anguizola F.J."/>
            <person name="Lleonart R."/>
        </authorList>
    </citation>
    <scope>NUCLEOTIDE SEQUENCE [LARGE SCALE GENOMIC DNA]</scope>
    <source>
        <strain evidence="2 3">MHOM/PA/94/PSC-1</strain>
    </source>
</reference>
<sequence>MDTMNLQQASRSIHEMLYTLGTSLDRFRGANGLQHLANTGRLSLLSLFGMFERTRDENYEKRSSAIFETRRCLLQLVDDFEGIAGTTAKLMQGIDRLLVTLEQFHRCCDIEIDDRINVDDSAIKQLEQRFQQIREANSRLKGSLEDFSTSKVTCVDITRNVIMEVEKVNTDTSRNVAAALTDFDHQRRRVQIKENEMAQAMSRTSREDPAVRFAELNYVKESEVLEGLGRKYIDSLGNAMKATHFVLEQSSMTGWASSNVFFVQLGQLFSEMSASAKAIAANLLFIKNSQKVSHQLTEEKRRILQEQRATSTAAVAATVTTTRPFTEGASASPGASSPYSCTNDSLVPSPLPTASQLGPSAKESSPTEGPERRPVNIEDLFQ</sequence>
<dbReference type="VEuPathDB" id="TriTrypDB:LPMP_292350"/>
<dbReference type="VEuPathDB" id="TriTrypDB:LPAL13_290025700"/>
<dbReference type="AlphaFoldDB" id="A0A088SEJ1"/>
<protein>
    <submittedName>
        <fullName evidence="2">Uncharacterized protein</fullName>
    </submittedName>
</protein>
<dbReference type="RefSeq" id="XP_010700839.1">
    <property type="nucleotide sequence ID" value="XM_010702537.1"/>
</dbReference>
<dbReference type="KEGG" id="lpan:LPMP_292350"/>
<evidence type="ECO:0000256" key="1">
    <source>
        <dbReference type="SAM" id="MobiDB-lite"/>
    </source>
</evidence>
<feature type="compositionally biased region" description="Low complexity" evidence="1">
    <location>
        <begin position="325"/>
        <end position="338"/>
    </location>
</feature>
<gene>
    <name evidence="2" type="ORF">LPMP_292350</name>
</gene>
<keyword evidence="3" id="KW-1185">Reference proteome</keyword>
<dbReference type="eggNOG" id="ENOG502S643">
    <property type="taxonomic scope" value="Eukaryota"/>
</dbReference>
<feature type="region of interest" description="Disordered" evidence="1">
    <location>
        <begin position="325"/>
        <end position="382"/>
    </location>
</feature>
<evidence type="ECO:0000313" key="2">
    <source>
        <dbReference type="EMBL" id="AIO00182.1"/>
    </source>
</evidence>
<dbReference type="OrthoDB" id="262895at2759"/>
<dbReference type="Proteomes" id="UP000063063">
    <property type="component" value="Chromosome 29"/>
</dbReference>
<organism evidence="2 3">
    <name type="scientific">Leishmania panamensis</name>
    <dbReference type="NCBI Taxonomy" id="5679"/>
    <lineage>
        <taxon>Eukaryota</taxon>
        <taxon>Discoba</taxon>
        <taxon>Euglenozoa</taxon>
        <taxon>Kinetoplastea</taxon>
        <taxon>Metakinetoplastina</taxon>
        <taxon>Trypanosomatida</taxon>
        <taxon>Trypanosomatidae</taxon>
        <taxon>Leishmaniinae</taxon>
        <taxon>Leishmania</taxon>
        <taxon>Leishmania guyanensis species complex</taxon>
    </lineage>
</organism>